<feature type="domain" description="Exonuclease" evidence="4">
    <location>
        <begin position="2"/>
        <end position="190"/>
    </location>
</feature>
<evidence type="ECO:0000256" key="1">
    <source>
        <dbReference type="ARBA" id="ARBA00022722"/>
    </source>
</evidence>
<evidence type="ECO:0000313" key="5">
    <source>
        <dbReference type="EMBL" id="MBU5337430.1"/>
    </source>
</evidence>
<keyword evidence="6" id="KW-1185">Reference proteome</keyword>
<dbReference type="EMBL" id="JAHLOQ010000058">
    <property type="protein sequence ID" value="MBU5337430.1"/>
    <property type="molecule type" value="Genomic_DNA"/>
</dbReference>
<dbReference type="CDD" id="cd06133">
    <property type="entry name" value="ERI-1_3'hExo_like"/>
    <property type="match status" value="1"/>
</dbReference>
<dbReference type="GO" id="GO:0004527">
    <property type="term" value="F:exonuclease activity"/>
    <property type="evidence" value="ECO:0007669"/>
    <property type="project" value="UniProtKB-KW"/>
</dbReference>
<reference evidence="5 6" key="1">
    <citation type="submission" date="2021-06" db="EMBL/GenBank/DDBJ databases">
        <authorList>
            <person name="Sun Q."/>
            <person name="Li D."/>
        </authorList>
    </citation>
    <scope>NUCLEOTIDE SEQUENCE [LARGE SCALE GENOMIC DNA]</scope>
    <source>
        <strain evidence="5 6">N19</strain>
    </source>
</reference>
<organism evidence="5 6">
    <name type="scientific">Intestinibacter bartlettii</name>
    <dbReference type="NCBI Taxonomy" id="261299"/>
    <lineage>
        <taxon>Bacteria</taxon>
        <taxon>Bacillati</taxon>
        <taxon>Bacillota</taxon>
        <taxon>Clostridia</taxon>
        <taxon>Peptostreptococcales</taxon>
        <taxon>Peptostreptococcaceae</taxon>
        <taxon>Intestinibacter</taxon>
    </lineage>
</organism>
<keyword evidence="2" id="KW-0378">Hydrolase</keyword>
<gene>
    <name evidence="5" type="ORF">KQI20_13380</name>
</gene>
<evidence type="ECO:0000313" key="6">
    <source>
        <dbReference type="Proteomes" id="UP001196301"/>
    </source>
</evidence>
<keyword evidence="1" id="KW-0540">Nuclease</keyword>
<dbReference type="InterPro" id="IPR047201">
    <property type="entry name" value="ERI-1_3'hExo-like"/>
</dbReference>
<keyword evidence="3 5" id="KW-0269">Exonuclease</keyword>
<dbReference type="InterPro" id="IPR013520">
    <property type="entry name" value="Ribonucl_H"/>
</dbReference>
<protein>
    <submittedName>
        <fullName evidence="5">Exonuclease domain-containing protein</fullName>
    </submittedName>
</protein>
<evidence type="ECO:0000259" key="4">
    <source>
        <dbReference type="SMART" id="SM00479"/>
    </source>
</evidence>
<dbReference type="SMART" id="SM00479">
    <property type="entry name" value="EXOIII"/>
    <property type="match status" value="1"/>
</dbReference>
<comment type="caution">
    <text evidence="5">The sequence shown here is derived from an EMBL/GenBank/DDBJ whole genome shotgun (WGS) entry which is preliminary data.</text>
</comment>
<evidence type="ECO:0000256" key="2">
    <source>
        <dbReference type="ARBA" id="ARBA00022801"/>
    </source>
</evidence>
<dbReference type="PANTHER" id="PTHR23044:SF61">
    <property type="entry name" value="3'-5' EXORIBONUCLEASE 1-RELATED"/>
    <property type="match status" value="1"/>
</dbReference>
<dbReference type="RefSeq" id="WP_216572130.1">
    <property type="nucleotide sequence ID" value="NZ_JAHLOQ010000058.1"/>
</dbReference>
<sequence length="343" mass="40573">MKKIYMDFEMNMNNTKNKREGFKADLIAIGAIKYDTKTKKIEKFKSLIKPILTKTVYPHIEELTHITTEDLENAPSYESVMRAFKHWLGNFDEIEGIYTFGNLDLTCFKNTDRISSQKNNHPRFLNNIQGFFVDIKEKYLGYGIKCMNYISLTHLLELSNTEFSGDAHDPLYDAYNLHILDEVLEKNQDVRNYLIIQDINKNPYNQIDVDIESKIKDYEKYLYHNEGNYSIDELSIDILSIVGRYVYSTRQIKVRNIDIVKDIIKKLDTVDKLRNIKDGYFYVLNNFYLDLMDLYGDALLYKLSQEEYEDEMNNILDLFIEDMEYENIFIDIKVEFETAESLT</sequence>
<accession>A0ABS6E0B0</accession>
<proteinExistence type="predicted"/>
<dbReference type="Pfam" id="PF00929">
    <property type="entry name" value="RNase_T"/>
    <property type="match status" value="1"/>
</dbReference>
<dbReference type="InterPro" id="IPR051274">
    <property type="entry name" value="3-5_Exoribonuclease"/>
</dbReference>
<dbReference type="PANTHER" id="PTHR23044">
    <property type="entry name" value="3'-5' EXONUCLEASE ERI1-RELATED"/>
    <property type="match status" value="1"/>
</dbReference>
<name>A0ABS6E0B0_9FIRM</name>
<dbReference type="Proteomes" id="UP001196301">
    <property type="component" value="Unassembled WGS sequence"/>
</dbReference>
<evidence type="ECO:0000256" key="3">
    <source>
        <dbReference type="ARBA" id="ARBA00022839"/>
    </source>
</evidence>